<reference evidence="1 2" key="1">
    <citation type="submission" date="2013-09" db="EMBL/GenBank/DDBJ databases">
        <title>Corchorus capsularis genome sequencing.</title>
        <authorList>
            <person name="Alam M."/>
            <person name="Haque M.S."/>
            <person name="Islam M.S."/>
            <person name="Emdad E.M."/>
            <person name="Islam M.M."/>
            <person name="Ahmed B."/>
            <person name="Halim A."/>
            <person name="Hossen Q.M.M."/>
            <person name="Hossain M.Z."/>
            <person name="Ahmed R."/>
            <person name="Khan M.M."/>
            <person name="Islam R."/>
            <person name="Rashid M.M."/>
            <person name="Khan S.A."/>
            <person name="Rahman M.S."/>
            <person name="Alam M."/>
        </authorList>
    </citation>
    <scope>NUCLEOTIDE SEQUENCE [LARGE SCALE GENOMIC DNA]</scope>
    <source>
        <strain evidence="2">cv. CVL-1</strain>
        <tissue evidence="1">Whole seedling</tissue>
    </source>
</reference>
<dbReference type="EMBL" id="AWWV01012587">
    <property type="protein sequence ID" value="OMO65899.1"/>
    <property type="molecule type" value="Genomic_DNA"/>
</dbReference>
<dbReference type="OrthoDB" id="10498034at2759"/>
<evidence type="ECO:0000313" key="1">
    <source>
        <dbReference type="EMBL" id="OMO65899.1"/>
    </source>
</evidence>
<evidence type="ECO:0000313" key="2">
    <source>
        <dbReference type="Proteomes" id="UP000188268"/>
    </source>
</evidence>
<protein>
    <submittedName>
        <fullName evidence="1">Uncharacterized protein</fullName>
    </submittedName>
</protein>
<proteinExistence type="predicted"/>
<accession>A0A1R3H6E9</accession>
<comment type="caution">
    <text evidence="1">The sequence shown here is derived from an EMBL/GenBank/DDBJ whole genome shotgun (WGS) entry which is preliminary data.</text>
</comment>
<dbReference type="AlphaFoldDB" id="A0A1R3H6E9"/>
<keyword evidence="2" id="KW-1185">Reference proteome</keyword>
<dbReference type="Gramene" id="OMO65899">
    <property type="protein sequence ID" value="OMO65899"/>
    <property type="gene ID" value="CCACVL1_21341"/>
</dbReference>
<sequence length="176" mass="19866">MHGLGSGVEPLDQGISMEKTLVDRSAPEIVNWMMDVFQDSFKIRLKLTINILLTFQELWKKLFSDIIYMAGETKYLKEVVEAIRRRGSIKNMKGVYATFQLAAGRMGFLRFLKEISPEISLVIYVSHSFFNQKVDTKTRLLGVVIINKSDQQSEVCNLGPEEAVVSGSKVNGFAQL</sequence>
<dbReference type="Proteomes" id="UP000188268">
    <property type="component" value="Unassembled WGS sequence"/>
</dbReference>
<gene>
    <name evidence="1" type="ORF">CCACVL1_21341</name>
</gene>
<name>A0A1R3H6E9_COCAP</name>
<organism evidence="1 2">
    <name type="scientific">Corchorus capsularis</name>
    <name type="common">Jute</name>
    <dbReference type="NCBI Taxonomy" id="210143"/>
    <lineage>
        <taxon>Eukaryota</taxon>
        <taxon>Viridiplantae</taxon>
        <taxon>Streptophyta</taxon>
        <taxon>Embryophyta</taxon>
        <taxon>Tracheophyta</taxon>
        <taxon>Spermatophyta</taxon>
        <taxon>Magnoliopsida</taxon>
        <taxon>eudicotyledons</taxon>
        <taxon>Gunneridae</taxon>
        <taxon>Pentapetalae</taxon>
        <taxon>rosids</taxon>
        <taxon>malvids</taxon>
        <taxon>Malvales</taxon>
        <taxon>Malvaceae</taxon>
        <taxon>Grewioideae</taxon>
        <taxon>Apeibeae</taxon>
        <taxon>Corchorus</taxon>
    </lineage>
</organism>